<proteinExistence type="predicted"/>
<evidence type="ECO:0000256" key="2">
    <source>
        <dbReference type="ARBA" id="ARBA00022525"/>
    </source>
</evidence>
<evidence type="ECO:0000256" key="4">
    <source>
        <dbReference type="ARBA" id="ARBA00022900"/>
    </source>
</evidence>
<dbReference type="GO" id="GO:0004867">
    <property type="term" value="F:serine-type endopeptidase inhibitor activity"/>
    <property type="evidence" value="ECO:0007669"/>
    <property type="project" value="UniProtKB-KW"/>
</dbReference>
<dbReference type="EMBL" id="JARK01001527">
    <property type="protein sequence ID" value="EYB92630.1"/>
    <property type="molecule type" value="Genomic_DNA"/>
</dbReference>
<evidence type="ECO:0000256" key="1">
    <source>
        <dbReference type="ARBA" id="ARBA00004613"/>
    </source>
</evidence>
<dbReference type="STRING" id="53326.A0A016SPW7"/>
<dbReference type="GO" id="GO:0005615">
    <property type="term" value="C:extracellular space"/>
    <property type="evidence" value="ECO:0007669"/>
    <property type="project" value="TreeGrafter"/>
</dbReference>
<dbReference type="SUPFAM" id="SSF57362">
    <property type="entry name" value="BPTI-like"/>
    <property type="match status" value="1"/>
</dbReference>
<comment type="caution">
    <text evidence="8">The sequence shown here is derived from an EMBL/GenBank/DDBJ whole genome shotgun (WGS) entry which is preliminary data.</text>
</comment>
<dbReference type="InterPro" id="IPR002223">
    <property type="entry name" value="Kunitz_BPTI"/>
</dbReference>
<accession>A0A016SPW7</accession>
<organism evidence="8 9">
    <name type="scientific">Ancylostoma ceylanicum</name>
    <dbReference type="NCBI Taxonomy" id="53326"/>
    <lineage>
        <taxon>Eukaryota</taxon>
        <taxon>Metazoa</taxon>
        <taxon>Ecdysozoa</taxon>
        <taxon>Nematoda</taxon>
        <taxon>Chromadorea</taxon>
        <taxon>Rhabditida</taxon>
        <taxon>Rhabditina</taxon>
        <taxon>Rhabditomorpha</taxon>
        <taxon>Strongyloidea</taxon>
        <taxon>Ancylostomatidae</taxon>
        <taxon>Ancylostomatinae</taxon>
        <taxon>Ancylostoma</taxon>
    </lineage>
</organism>
<dbReference type="SMART" id="SM00131">
    <property type="entry name" value="KU"/>
    <property type="match status" value="1"/>
</dbReference>
<reference evidence="9" key="1">
    <citation type="journal article" date="2015" name="Nat. Genet.">
        <title>The genome and transcriptome of the zoonotic hookworm Ancylostoma ceylanicum identify infection-specific gene families.</title>
        <authorList>
            <person name="Schwarz E.M."/>
            <person name="Hu Y."/>
            <person name="Antoshechkin I."/>
            <person name="Miller M.M."/>
            <person name="Sternberg P.W."/>
            <person name="Aroian R.V."/>
        </authorList>
    </citation>
    <scope>NUCLEOTIDE SEQUENCE</scope>
    <source>
        <strain evidence="9">HY135</strain>
    </source>
</reference>
<name>A0A016SPW7_9BILA</name>
<keyword evidence="9" id="KW-1185">Reference proteome</keyword>
<evidence type="ECO:0000313" key="9">
    <source>
        <dbReference type="Proteomes" id="UP000024635"/>
    </source>
</evidence>
<evidence type="ECO:0000256" key="3">
    <source>
        <dbReference type="ARBA" id="ARBA00022690"/>
    </source>
</evidence>
<dbReference type="InterPro" id="IPR036880">
    <property type="entry name" value="Kunitz_BPTI_sf"/>
</dbReference>
<evidence type="ECO:0000256" key="6">
    <source>
        <dbReference type="ARBA" id="ARBA00023240"/>
    </source>
</evidence>
<keyword evidence="5" id="KW-1015">Disulfide bond</keyword>
<dbReference type="Proteomes" id="UP000024635">
    <property type="component" value="Unassembled WGS sequence"/>
</dbReference>
<keyword evidence="6" id="KW-0800">Toxin</keyword>
<comment type="subcellular location">
    <subcellularLocation>
        <location evidence="1">Secreted</location>
    </subcellularLocation>
</comment>
<dbReference type="PANTHER" id="PTHR10083">
    <property type="entry name" value="KUNITZ-TYPE PROTEASE INHIBITOR-RELATED"/>
    <property type="match status" value="1"/>
</dbReference>
<keyword evidence="6" id="KW-1199">Hemostasis impairing toxin</keyword>
<dbReference type="InterPro" id="IPR050098">
    <property type="entry name" value="TFPI/VKTCI-like"/>
</dbReference>
<gene>
    <name evidence="8" type="primary">Acey_s0191.g1284</name>
    <name evidence="8" type="ORF">Y032_0191g1284</name>
</gene>
<evidence type="ECO:0000256" key="7">
    <source>
        <dbReference type="ARBA" id="ARBA00034146"/>
    </source>
</evidence>
<dbReference type="PANTHER" id="PTHR10083:SF376">
    <property type="entry name" value="SERINE PEPTIDASE INHIBITOR, KUNITZ TYPE, 3"/>
    <property type="match status" value="1"/>
</dbReference>
<keyword evidence="7" id="KW-1203">Blood coagulation cascade inhibiting toxin</keyword>
<dbReference type="Pfam" id="PF00014">
    <property type="entry name" value="Kunitz_BPTI"/>
    <property type="match status" value="1"/>
</dbReference>
<evidence type="ECO:0000256" key="5">
    <source>
        <dbReference type="ARBA" id="ARBA00023157"/>
    </source>
</evidence>
<evidence type="ECO:0000313" key="8">
    <source>
        <dbReference type="EMBL" id="EYB92630.1"/>
    </source>
</evidence>
<sequence length="194" mass="20562">MFLRILLILVCISPLSIAQHDLVYACQSLICDPPKMCIIQDQVAQCLLVVAPTPGTPQSNLIAGPQFTTPQTTPAPASAIFPGFPPASPTPPPAETTTTTESPLAPLLNLFGTVPGGAPAITLPTLPPPPTTTTTPPVDICSLPPLTGSCSRARIMWYYDTETGRCERFSFSGCGNLNRFPSKMQCEQACLKHG</sequence>
<keyword evidence="2" id="KW-0964">Secreted</keyword>
<dbReference type="PROSITE" id="PS50279">
    <property type="entry name" value="BPTI_KUNITZ_2"/>
    <property type="match status" value="1"/>
</dbReference>
<protein>
    <submittedName>
        <fullName evidence="8">Uncharacterized protein</fullName>
    </submittedName>
</protein>
<keyword evidence="3" id="KW-0646">Protease inhibitor</keyword>
<dbReference type="Gene3D" id="4.10.410.10">
    <property type="entry name" value="Pancreatic trypsin inhibitor Kunitz domain"/>
    <property type="match status" value="1"/>
</dbReference>
<dbReference type="OrthoDB" id="26399at2759"/>
<keyword evidence="4" id="KW-0722">Serine protease inhibitor</keyword>
<dbReference type="CDD" id="cd00109">
    <property type="entry name" value="Kunitz-type"/>
    <property type="match status" value="1"/>
</dbReference>
<dbReference type="AlphaFoldDB" id="A0A016SPW7"/>